<feature type="non-terminal residue" evidence="1">
    <location>
        <position position="1"/>
    </location>
</feature>
<dbReference type="AlphaFoldDB" id="A0A8S3IRN7"/>
<reference evidence="1" key="1">
    <citation type="submission" date="2021-02" db="EMBL/GenBank/DDBJ databases">
        <authorList>
            <person name="Nowell W R."/>
        </authorList>
    </citation>
    <scope>NUCLEOTIDE SEQUENCE</scope>
</reference>
<sequence length="116" mass="12863">FEVWHSPYVCFLCIDKEWLNLRFNTSGLILKPDELANELTYPGGDIDNEKLNRIHGSMIGMALGDALGAHVEFRPRHYMVVHPVKELEGGGTWGLDKGQVSSTAINCLATIFCSGK</sequence>
<dbReference type="InterPro" id="IPR036705">
    <property type="entry name" value="Ribosyl_crysJ1_sf"/>
</dbReference>
<dbReference type="Gene3D" id="1.10.4080.10">
    <property type="entry name" value="ADP-ribosylation/Crystallin J1"/>
    <property type="match status" value="1"/>
</dbReference>
<comment type="caution">
    <text evidence="1">The sequence shown here is derived from an EMBL/GenBank/DDBJ whole genome shotgun (WGS) entry which is preliminary data.</text>
</comment>
<dbReference type="Proteomes" id="UP000676336">
    <property type="component" value="Unassembled WGS sequence"/>
</dbReference>
<dbReference type="InterPro" id="IPR005502">
    <property type="entry name" value="Ribosyl_crysJ1"/>
</dbReference>
<evidence type="ECO:0000313" key="1">
    <source>
        <dbReference type="EMBL" id="CAF5205787.1"/>
    </source>
</evidence>
<protein>
    <recommendedName>
        <fullName evidence="3">ADP-ribosylglycohydrolase family protein</fullName>
    </recommendedName>
</protein>
<accession>A0A8S3IRN7</accession>
<gene>
    <name evidence="1" type="ORF">SMN809_LOCUS76849</name>
</gene>
<evidence type="ECO:0000313" key="2">
    <source>
        <dbReference type="Proteomes" id="UP000676336"/>
    </source>
</evidence>
<organism evidence="1 2">
    <name type="scientific">Rotaria magnacalcarata</name>
    <dbReference type="NCBI Taxonomy" id="392030"/>
    <lineage>
        <taxon>Eukaryota</taxon>
        <taxon>Metazoa</taxon>
        <taxon>Spiralia</taxon>
        <taxon>Gnathifera</taxon>
        <taxon>Rotifera</taxon>
        <taxon>Eurotatoria</taxon>
        <taxon>Bdelloidea</taxon>
        <taxon>Philodinida</taxon>
        <taxon>Philodinidae</taxon>
        <taxon>Rotaria</taxon>
    </lineage>
</organism>
<evidence type="ECO:0008006" key="3">
    <source>
        <dbReference type="Google" id="ProtNLM"/>
    </source>
</evidence>
<dbReference type="Pfam" id="PF03747">
    <property type="entry name" value="ADP_ribosyl_GH"/>
    <property type="match status" value="1"/>
</dbReference>
<name>A0A8S3IRN7_9BILA</name>
<dbReference type="SUPFAM" id="SSF101478">
    <property type="entry name" value="ADP-ribosylglycohydrolase"/>
    <property type="match status" value="1"/>
</dbReference>
<proteinExistence type="predicted"/>
<dbReference type="EMBL" id="CAJOBI010335889">
    <property type="protein sequence ID" value="CAF5205787.1"/>
    <property type="molecule type" value="Genomic_DNA"/>
</dbReference>